<feature type="compositionally biased region" description="Gly residues" evidence="1">
    <location>
        <begin position="48"/>
        <end position="62"/>
    </location>
</feature>
<dbReference type="EMBL" id="JACVVK020000151">
    <property type="protein sequence ID" value="KAK7488406.1"/>
    <property type="molecule type" value="Genomic_DNA"/>
</dbReference>
<sequence>MNEPTSASLFHLSERATRHGGKFIAFVNCVFVFKPPVPRGGWGWGLAGLGKRGGGGQGPEGGRGGKRGMPVGRERGGRVIRKECLTRAHASLFTLRGNPPIQYKRPCLIWYNHHDVMDQPGSDWLFGFVPTVGGADISEWRLMIGGEVWHRQEC</sequence>
<protein>
    <submittedName>
        <fullName evidence="2">Uncharacterized protein</fullName>
    </submittedName>
</protein>
<dbReference type="AlphaFoldDB" id="A0ABD0KNB8"/>
<gene>
    <name evidence="2" type="ORF">BaRGS_00020380</name>
</gene>
<evidence type="ECO:0000313" key="2">
    <source>
        <dbReference type="EMBL" id="KAK7488406.1"/>
    </source>
</evidence>
<name>A0ABD0KNB8_9CAEN</name>
<proteinExistence type="predicted"/>
<reference evidence="2 3" key="1">
    <citation type="journal article" date="2023" name="Sci. Data">
        <title>Genome assembly of the Korean intertidal mud-creeper Batillaria attramentaria.</title>
        <authorList>
            <person name="Patra A.K."/>
            <person name="Ho P.T."/>
            <person name="Jun S."/>
            <person name="Lee S.J."/>
            <person name="Kim Y."/>
            <person name="Won Y.J."/>
        </authorList>
    </citation>
    <scope>NUCLEOTIDE SEQUENCE [LARGE SCALE GENOMIC DNA]</scope>
    <source>
        <strain evidence="2">Wonlab-2016</strain>
    </source>
</reference>
<dbReference type="Proteomes" id="UP001519460">
    <property type="component" value="Unassembled WGS sequence"/>
</dbReference>
<feature type="region of interest" description="Disordered" evidence="1">
    <location>
        <begin position="48"/>
        <end position="73"/>
    </location>
</feature>
<organism evidence="2 3">
    <name type="scientific">Batillaria attramentaria</name>
    <dbReference type="NCBI Taxonomy" id="370345"/>
    <lineage>
        <taxon>Eukaryota</taxon>
        <taxon>Metazoa</taxon>
        <taxon>Spiralia</taxon>
        <taxon>Lophotrochozoa</taxon>
        <taxon>Mollusca</taxon>
        <taxon>Gastropoda</taxon>
        <taxon>Caenogastropoda</taxon>
        <taxon>Sorbeoconcha</taxon>
        <taxon>Cerithioidea</taxon>
        <taxon>Batillariidae</taxon>
        <taxon>Batillaria</taxon>
    </lineage>
</organism>
<comment type="caution">
    <text evidence="2">The sequence shown here is derived from an EMBL/GenBank/DDBJ whole genome shotgun (WGS) entry which is preliminary data.</text>
</comment>
<evidence type="ECO:0000313" key="3">
    <source>
        <dbReference type="Proteomes" id="UP001519460"/>
    </source>
</evidence>
<accession>A0ABD0KNB8</accession>
<evidence type="ECO:0000256" key="1">
    <source>
        <dbReference type="SAM" id="MobiDB-lite"/>
    </source>
</evidence>
<keyword evidence="3" id="KW-1185">Reference proteome</keyword>